<proteinExistence type="predicted"/>
<gene>
    <name evidence="2" type="ORF">Pla108_31980</name>
</gene>
<dbReference type="EMBL" id="SJPR01000004">
    <property type="protein sequence ID" value="TWT96116.1"/>
    <property type="molecule type" value="Genomic_DNA"/>
</dbReference>
<evidence type="ECO:0000256" key="1">
    <source>
        <dbReference type="SAM" id="SignalP"/>
    </source>
</evidence>
<keyword evidence="3" id="KW-1185">Reference proteome</keyword>
<feature type="signal peptide" evidence="1">
    <location>
        <begin position="1"/>
        <end position="22"/>
    </location>
</feature>
<evidence type="ECO:0000313" key="2">
    <source>
        <dbReference type="EMBL" id="TWT96116.1"/>
    </source>
</evidence>
<sequence length="151" mass="15649" precursor="true">MRLSGLTIVAAMALLATGCAVAPHPQGPSNGSVTHDVVDYLHREWPLNGRPVVPADACQGSCSCCGGGAVRAHQNGYSATPATELPPEVWRDDWNQPGCLGHSRGYTDDPPPAVPLEAGGPGRFFPAPVKPVFAPQATSEVGFGPIVKSAR</sequence>
<name>A0A5C6A9J7_9BACT</name>
<dbReference type="Proteomes" id="UP000317421">
    <property type="component" value="Unassembled WGS sequence"/>
</dbReference>
<dbReference type="AlphaFoldDB" id="A0A5C6A9J7"/>
<dbReference type="PROSITE" id="PS51257">
    <property type="entry name" value="PROKAR_LIPOPROTEIN"/>
    <property type="match status" value="1"/>
</dbReference>
<accession>A0A5C6A9J7</accession>
<dbReference type="RefSeq" id="WP_146445903.1">
    <property type="nucleotide sequence ID" value="NZ_SJPR01000004.1"/>
</dbReference>
<feature type="chain" id="PRO_5022819899" evidence="1">
    <location>
        <begin position="23"/>
        <end position="151"/>
    </location>
</feature>
<comment type="caution">
    <text evidence="2">The sequence shown here is derived from an EMBL/GenBank/DDBJ whole genome shotgun (WGS) entry which is preliminary data.</text>
</comment>
<reference evidence="2 3" key="1">
    <citation type="submission" date="2019-02" db="EMBL/GenBank/DDBJ databases">
        <title>Deep-cultivation of Planctomycetes and their phenomic and genomic characterization uncovers novel biology.</title>
        <authorList>
            <person name="Wiegand S."/>
            <person name="Jogler M."/>
            <person name="Boedeker C."/>
            <person name="Pinto D."/>
            <person name="Vollmers J."/>
            <person name="Rivas-Marin E."/>
            <person name="Kohn T."/>
            <person name="Peeters S.H."/>
            <person name="Heuer A."/>
            <person name="Rast P."/>
            <person name="Oberbeckmann S."/>
            <person name="Bunk B."/>
            <person name="Jeske O."/>
            <person name="Meyerdierks A."/>
            <person name="Storesund J.E."/>
            <person name="Kallscheuer N."/>
            <person name="Luecker S."/>
            <person name="Lage O.M."/>
            <person name="Pohl T."/>
            <person name="Merkel B.J."/>
            <person name="Hornburger P."/>
            <person name="Mueller R.-W."/>
            <person name="Bruemmer F."/>
            <person name="Labrenz M."/>
            <person name="Spormann A.M."/>
            <person name="Op Den Camp H."/>
            <person name="Overmann J."/>
            <person name="Amann R."/>
            <person name="Jetten M.S.M."/>
            <person name="Mascher T."/>
            <person name="Medema M.H."/>
            <person name="Devos D.P."/>
            <person name="Kaster A.-K."/>
            <person name="Ovreas L."/>
            <person name="Rohde M."/>
            <person name="Galperin M.Y."/>
            <person name="Jogler C."/>
        </authorList>
    </citation>
    <scope>NUCLEOTIDE SEQUENCE [LARGE SCALE GENOMIC DNA]</scope>
    <source>
        <strain evidence="2 3">Pla108</strain>
    </source>
</reference>
<evidence type="ECO:0000313" key="3">
    <source>
        <dbReference type="Proteomes" id="UP000317421"/>
    </source>
</evidence>
<keyword evidence="1" id="KW-0732">Signal</keyword>
<dbReference type="OrthoDB" id="10003545at2"/>
<protein>
    <submittedName>
        <fullName evidence="2">Uncharacterized protein</fullName>
    </submittedName>
</protein>
<organism evidence="2 3">
    <name type="scientific">Botrimarina colliarenosi</name>
    <dbReference type="NCBI Taxonomy" id="2528001"/>
    <lineage>
        <taxon>Bacteria</taxon>
        <taxon>Pseudomonadati</taxon>
        <taxon>Planctomycetota</taxon>
        <taxon>Planctomycetia</taxon>
        <taxon>Pirellulales</taxon>
        <taxon>Lacipirellulaceae</taxon>
        <taxon>Botrimarina</taxon>
    </lineage>
</organism>